<feature type="transmembrane region" description="Helical" evidence="5">
    <location>
        <begin position="647"/>
        <end position="672"/>
    </location>
</feature>
<dbReference type="RefSeq" id="XP_025049317.1">
    <property type="nucleotide sequence ID" value="XM_025193532.1"/>
</dbReference>
<keyword evidence="3" id="KW-0677">Repeat</keyword>
<dbReference type="PANTHER" id="PTHR45712:SF22">
    <property type="entry name" value="INSULIN-LIKE GROWTH FACTOR-BINDING PROTEIN COMPLEX ACID LABILE SUBUNIT"/>
    <property type="match status" value="1"/>
</dbReference>
<organism evidence="7 9">
    <name type="scientific">Alligator sinensis</name>
    <name type="common">Chinese alligator</name>
    <dbReference type="NCBI Taxonomy" id="38654"/>
    <lineage>
        <taxon>Eukaryota</taxon>
        <taxon>Metazoa</taxon>
        <taxon>Chordata</taxon>
        <taxon>Craniata</taxon>
        <taxon>Vertebrata</taxon>
        <taxon>Euteleostomi</taxon>
        <taxon>Archelosauria</taxon>
        <taxon>Archosauria</taxon>
        <taxon>Crocodylia</taxon>
        <taxon>Alligatoridae</taxon>
        <taxon>Alligatorinae</taxon>
        <taxon>Alligator</taxon>
    </lineage>
</organism>
<dbReference type="Proteomes" id="UP000189705">
    <property type="component" value="Unplaced"/>
</dbReference>
<feature type="chain" id="PRO_5044597738" evidence="6">
    <location>
        <begin position="21"/>
        <end position="690"/>
    </location>
</feature>
<dbReference type="RefSeq" id="XP_025049315.1">
    <property type="nucleotide sequence ID" value="XM_025193530.1"/>
</dbReference>
<keyword evidence="1" id="KW-0433">Leucine-rich repeat</keyword>
<keyword evidence="5" id="KW-0812">Transmembrane</keyword>
<keyword evidence="4" id="KW-0325">Glycoprotein</keyword>
<dbReference type="GeneID" id="102387644"/>
<dbReference type="SUPFAM" id="SSF52058">
    <property type="entry name" value="L domain-like"/>
    <property type="match status" value="2"/>
</dbReference>
<dbReference type="InterPro" id="IPR050333">
    <property type="entry name" value="SLRP"/>
</dbReference>
<keyword evidence="5" id="KW-0472">Membrane</keyword>
<evidence type="ECO:0000256" key="4">
    <source>
        <dbReference type="ARBA" id="ARBA00023180"/>
    </source>
</evidence>
<keyword evidence="5" id="KW-1133">Transmembrane helix</keyword>
<evidence type="ECO:0000256" key="5">
    <source>
        <dbReference type="SAM" id="Phobius"/>
    </source>
</evidence>
<evidence type="ECO:0000313" key="9">
    <source>
        <dbReference type="RefSeq" id="XP_025049317.1"/>
    </source>
</evidence>
<dbReference type="AlphaFoldDB" id="A0A3Q0FPV7"/>
<name>A0A3Q0FPV7_ALLSI</name>
<proteinExistence type="predicted"/>
<dbReference type="PRINTS" id="PR00019">
    <property type="entry name" value="LEURICHRPT"/>
</dbReference>
<dbReference type="Pfam" id="PF13855">
    <property type="entry name" value="LRR_8"/>
    <property type="match status" value="3"/>
</dbReference>
<dbReference type="PANTHER" id="PTHR45712">
    <property type="entry name" value="AGAP008170-PA"/>
    <property type="match status" value="1"/>
</dbReference>
<dbReference type="InterPro" id="IPR001611">
    <property type="entry name" value="Leu-rich_rpt"/>
</dbReference>
<dbReference type="GO" id="GO:0005615">
    <property type="term" value="C:extracellular space"/>
    <property type="evidence" value="ECO:0007669"/>
    <property type="project" value="TreeGrafter"/>
</dbReference>
<dbReference type="FunFam" id="3.80.10.10:FF:000684">
    <property type="entry name" value="Transforming growth factor beta activator LRRC33"/>
    <property type="match status" value="1"/>
</dbReference>
<dbReference type="InterPro" id="IPR032675">
    <property type="entry name" value="LRR_dom_sf"/>
</dbReference>
<dbReference type="Gene3D" id="3.80.10.10">
    <property type="entry name" value="Ribonuclease Inhibitor"/>
    <property type="match status" value="5"/>
</dbReference>
<dbReference type="CTD" id="375387"/>
<dbReference type="Pfam" id="PF00560">
    <property type="entry name" value="LRR_1"/>
    <property type="match status" value="2"/>
</dbReference>
<sequence length="690" mass="77581">METTVLWLCLGLAFLGRGWGSHTGMSHGVCKLGHGAAACNGRELKLVPADLPANTKELFLDDNTIQMLKNASLLQYRQLGNLGLSGNTLKLIESGAFLNNRGLQVLSLADNALFTNYSVTAAALWSLPALRKLDLSGNQLTEDMMATLIQNLSSLESLSVARNVIMRLDSFIFERLSQLQELNLEKNYIFEIESGTFEGLRRLERLSLAYNYLPCIVEFDLTQLKMLNASNNIIEWFLAVESDALFELETLDLSHNRLLFFPLLPRQSKLSSLLLMDNEMCFYRHLPNATYPPNVTVQFLLIDGNITNITTLSLWDEVIHSNLSSLRFLDMSQNQFWYLPEGFLAGMTSLSYLKLNQNCLQTFHIWEEEPPGMLIELDLSQNQLLELQVDLGSEGILPNLRLFNLSANGLQKVPAKLFAHTPKITTVDLSHNRIDICPQQANADGSKYSVCIDFRNIMTLKQLYLAGCGLDVVDGHAFSGTSLTHLDLSNNQRALSRSLRPLQDIALTLQVVSLRNASLSCATADMDFSSFQNLLSLDLSENSLDSFPESLGSLKLHTLNLRRNLLTSLSQDAMQKQLGKSLDMLYLSQNPYNCCKLEWWDFLHTLQTVHIVDRVDVTCLYSSRTLHAAELPESVLQGCRWMTVNLALLYLVLALPICLTLLVAFAILFLTFKQKLLQMVKSRYRVSSPY</sequence>
<keyword evidence="7" id="KW-1185">Reference proteome</keyword>
<keyword evidence="2 6" id="KW-0732">Signal</keyword>
<gene>
    <name evidence="8 9" type="primary">NRROS</name>
</gene>
<dbReference type="InterPro" id="IPR003591">
    <property type="entry name" value="Leu-rich_rpt_typical-subtyp"/>
</dbReference>
<evidence type="ECO:0000256" key="2">
    <source>
        <dbReference type="ARBA" id="ARBA00022729"/>
    </source>
</evidence>
<evidence type="ECO:0000256" key="3">
    <source>
        <dbReference type="ARBA" id="ARBA00022737"/>
    </source>
</evidence>
<evidence type="ECO:0000256" key="1">
    <source>
        <dbReference type="ARBA" id="ARBA00022614"/>
    </source>
</evidence>
<feature type="signal peptide" evidence="6">
    <location>
        <begin position="1"/>
        <end position="20"/>
    </location>
</feature>
<reference evidence="8 9" key="1">
    <citation type="submission" date="2025-04" db="UniProtKB">
        <authorList>
            <consortium name="RefSeq"/>
        </authorList>
    </citation>
    <scope>IDENTIFICATION</scope>
</reference>
<protein>
    <submittedName>
        <fullName evidence="8 9">Negative regulator of reactive oxygen species isoform X1</fullName>
    </submittedName>
</protein>
<accession>A0A3Q0FPV7</accession>
<dbReference type="SMART" id="SM00369">
    <property type="entry name" value="LRR_TYP"/>
    <property type="match status" value="12"/>
</dbReference>
<dbReference type="PROSITE" id="PS51450">
    <property type="entry name" value="LRR"/>
    <property type="match status" value="2"/>
</dbReference>
<evidence type="ECO:0000313" key="7">
    <source>
        <dbReference type="Proteomes" id="UP000189705"/>
    </source>
</evidence>
<evidence type="ECO:0000256" key="6">
    <source>
        <dbReference type="SAM" id="SignalP"/>
    </source>
</evidence>
<dbReference type="STRING" id="38654.A0A3Q0FPV7"/>
<dbReference type="FunFam" id="3.80.10.10:FF:000770">
    <property type="entry name" value="Uncharacterized protein"/>
    <property type="match status" value="1"/>
</dbReference>
<evidence type="ECO:0000313" key="8">
    <source>
        <dbReference type="RefSeq" id="XP_025049315.1"/>
    </source>
</evidence>